<feature type="transmembrane region" description="Helical" evidence="6">
    <location>
        <begin position="461"/>
        <end position="483"/>
    </location>
</feature>
<feature type="transmembrane region" description="Helical" evidence="6">
    <location>
        <begin position="69"/>
        <end position="86"/>
    </location>
</feature>
<dbReference type="PROSITE" id="PS50850">
    <property type="entry name" value="MFS"/>
    <property type="match status" value="1"/>
</dbReference>
<dbReference type="PANTHER" id="PTHR43791">
    <property type="entry name" value="PERMEASE-RELATED"/>
    <property type="match status" value="1"/>
</dbReference>
<dbReference type="GO" id="GO:0016020">
    <property type="term" value="C:membrane"/>
    <property type="evidence" value="ECO:0007669"/>
    <property type="project" value="UniProtKB-SubCell"/>
</dbReference>
<evidence type="ECO:0000256" key="1">
    <source>
        <dbReference type="ARBA" id="ARBA00004141"/>
    </source>
</evidence>
<keyword evidence="3 6" id="KW-0812">Transmembrane</keyword>
<sequence>MATTEKETYIHQEAVEPEVTAERVAADLLKVDEARARELQEELDHSRAEGYIPITAEEKREYTALNRKFDLYVIPFCALVYLFNGLDRSNLGNAQTDNFSSDIGIPASAVNTATSLFFCTYVPLQPIAVTIGKRFGQTTFLGIISLSWGILTLSHAFVKNEAQLIAIRLLIGVAESGFYPTVVSYLAGFYPKFSLATRIAFFYGAYSIAGAFGGLIAFGVFQINGSLHGWQYLFIIEGACTIALALFIPFWLPKAPGKAWFLTAEQKVYAEKRMVLDSAANLNSEFKLGMRDIVEALKDWKLWITLPWNILASIAPQGFTIFFPLVVKGLGYSGAKANLMTVPPYVIGTLCLIAFAFSSDHFHERTAHICGALLIVIIGLIMTITIPLQNIGGRYAGLVILLAGTFISAPITVAWLAGNTPEPGKRTVILGINGWGNLAGIIGSELYLSKYAPDYQFPLKVTLGLICASCAGYAGVHVVLRLVNRSKAKKVARMTPEEIEQENTGGPRYADKKLTFVYGL</sequence>
<feature type="transmembrane region" description="Helical" evidence="6">
    <location>
        <begin position="140"/>
        <end position="158"/>
    </location>
</feature>
<feature type="transmembrane region" description="Helical" evidence="6">
    <location>
        <begin position="369"/>
        <end position="389"/>
    </location>
</feature>
<feature type="transmembrane region" description="Helical" evidence="6">
    <location>
        <begin position="200"/>
        <end position="223"/>
    </location>
</feature>
<evidence type="ECO:0000313" key="9">
    <source>
        <dbReference type="Proteomes" id="UP000076842"/>
    </source>
</evidence>
<comment type="subcellular location">
    <subcellularLocation>
        <location evidence="1">Membrane</location>
        <topology evidence="1">Multi-pass membrane protein</topology>
    </subcellularLocation>
</comment>
<evidence type="ECO:0000259" key="7">
    <source>
        <dbReference type="PROSITE" id="PS50850"/>
    </source>
</evidence>
<keyword evidence="4 6" id="KW-1133">Transmembrane helix</keyword>
<keyword evidence="9" id="KW-1185">Reference proteome</keyword>
<dbReference type="InParanoid" id="A0A165HX44"/>
<name>A0A165HX44_9BASI</name>
<protein>
    <submittedName>
        <fullName evidence="8">MFS general substrate transporter</fullName>
    </submittedName>
</protein>
<feature type="transmembrane region" description="Helical" evidence="6">
    <location>
        <begin position="339"/>
        <end position="357"/>
    </location>
</feature>
<feature type="domain" description="Major facilitator superfamily (MFS) profile" evidence="7">
    <location>
        <begin position="73"/>
        <end position="520"/>
    </location>
</feature>
<feature type="transmembrane region" description="Helical" evidence="6">
    <location>
        <begin position="306"/>
        <end position="327"/>
    </location>
</feature>
<reference evidence="8 9" key="1">
    <citation type="journal article" date="2016" name="Mol. Biol. Evol.">
        <title>Comparative Genomics of Early-Diverging Mushroom-Forming Fungi Provides Insights into the Origins of Lignocellulose Decay Capabilities.</title>
        <authorList>
            <person name="Nagy L.G."/>
            <person name="Riley R."/>
            <person name="Tritt A."/>
            <person name="Adam C."/>
            <person name="Daum C."/>
            <person name="Floudas D."/>
            <person name="Sun H."/>
            <person name="Yadav J.S."/>
            <person name="Pangilinan J."/>
            <person name="Larsson K.H."/>
            <person name="Matsuura K."/>
            <person name="Barry K."/>
            <person name="Labutti K."/>
            <person name="Kuo R."/>
            <person name="Ohm R.A."/>
            <person name="Bhattacharya S.S."/>
            <person name="Shirouzu T."/>
            <person name="Yoshinaga Y."/>
            <person name="Martin F.M."/>
            <person name="Grigoriev I.V."/>
            <person name="Hibbett D.S."/>
        </authorList>
    </citation>
    <scope>NUCLEOTIDE SEQUENCE [LARGE SCALE GENOMIC DNA]</scope>
    <source>
        <strain evidence="8 9">HHB12733</strain>
    </source>
</reference>
<dbReference type="EMBL" id="KV423936">
    <property type="protein sequence ID" value="KZT59859.1"/>
    <property type="molecule type" value="Genomic_DNA"/>
</dbReference>
<dbReference type="InterPro" id="IPR020846">
    <property type="entry name" value="MFS_dom"/>
</dbReference>
<dbReference type="InterPro" id="IPR011701">
    <property type="entry name" value="MFS"/>
</dbReference>
<evidence type="ECO:0000256" key="3">
    <source>
        <dbReference type="ARBA" id="ARBA00022692"/>
    </source>
</evidence>
<evidence type="ECO:0000256" key="2">
    <source>
        <dbReference type="ARBA" id="ARBA00022448"/>
    </source>
</evidence>
<organism evidence="8 9">
    <name type="scientific">Calocera cornea HHB12733</name>
    <dbReference type="NCBI Taxonomy" id="1353952"/>
    <lineage>
        <taxon>Eukaryota</taxon>
        <taxon>Fungi</taxon>
        <taxon>Dikarya</taxon>
        <taxon>Basidiomycota</taxon>
        <taxon>Agaricomycotina</taxon>
        <taxon>Dacrymycetes</taxon>
        <taxon>Dacrymycetales</taxon>
        <taxon>Dacrymycetaceae</taxon>
        <taxon>Calocera</taxon>
    </lineage>
</organism>
<dbReference type="STRING" id="1353952.A0A165HX44"/>
<proteinExistence type="predicted"/>
<dbReference type="FunFam" id="1.20.1250.20:FF:000013">
    <property type="entry name" value="MFS general substrate transporter"/>
    <property type="match status" value="1"/>
</dbReference>
<dbReference type="SUPFAM" id="SSF103473">
    <property type="entry name" value="MFS general substrate transporter"/>
    <property type="match status" value="1"/>
</dbReference>
<feature type="transmembrane region" description="Helical" evidence="6">
    <location>
        <begin position="229"/>
        <end position="252"/>
    </location>
</feature>
<evidence type="ECO:0000256" key="6">
    <source>
        <dbReference type="SAM" id="Phobius"/>
    </source>
</evidence>
<dbReference type="Pfam" id="PF07690">
    <property type="entry name" value="MFS_1"/>
    <property type="match status" value="1"/>
</dbReference>
<evidence type="ECO:0000256" key="4">
    <source>
        <dbReference type="ARBA" id="ARBA00022989"/>
    </source>
</evidence>
<keyword evidence="5 6" id="KW-0472">Membrane</keyword>
<dbReference type="GO" id="GO:0022857">
    <property type="term" value="F:transmembrane transporter activity"/>
    <property type="evidence" value="ECO:0007669"/>
    <property type="project" value="InterPro"/>
</dbReference>
<dbReference type="OrthoDB" id="2985014at2759"/>
<dbReference type="Gene3D" id="1.20.1250.20">
    <property type="entry name" value="MFS general substrate transporter like domains"/>
    <property type="match status" value="2"/>
</dbReference>
<dbReference type="InterPro" id="IPR036259">
    <property type="entry name" value="MFS_trans_sf"/>
</dbReference>
<evidence type="ECO:0000256" key="5">
    <source>
        <dbReference type="ARBA" id="ARBA00023136"/>
    </source>
</evidence>
<gene>
    <name evidence="8" type="ORF">CALCODRAFT_481162</name>
</gene>
<feature type="transmembrane region" description="Helical" evidence="6">
    <location>
        <begin position="164"/>
        <end position="188"/>
    </location>
</feature>
<dbReference type="Proteomes" id="UP000076842">
    <property type="component" value="Unassembled WGS sequence"/>
</dbReference>
<feature type="transmembrane region" description="Helical" evidence="6">
    <location>
        <begin position="395"/>
        <end position="416"/>
    </location>
</feature>
<dbReference type="PANTHER" id="PTHR43791:SF21">
    <property type="entry name" value="MAJOR FACILITATOR SUPERFAMILY (MFS) PROFILE DOMAIN-CONTAINING PROTEIN"/>
    <property type="match status" value="1"/>
</dbReference>
<evidence type="ECO:0000313" key="8">
    <source>
        <dbReference type="EMBL" id="KZT59859.1"/>
    </source>
</evidence>
<keyword evidence="2" id="KW-0813">Transport</keyword>
<accession>A0A165HX44</accession>
<dbReference type="AlphaFoldDB" id="A0A165HX44"/>